<sequence length="108" mass="12185">SHSGEGLFAENNSRNIPSNLPRKHTNKMWSQCSNPMCAHPTQPEFSGNLDQIRSKPELQSPFCRRGFCSNSETNPSNPATESLTPNTDRADYLEFLKDAPLNRSHLKR</sequence>
<feature type="non-terminal residue" evidence="2">
    <location>
        <position position="108"/>
    </location>
</feature>
<dbReference type="AlphaFoldDB" id="A0A0B6YNU7"/>
<protein>
    <submittedName>
        <fullName evidence="2">Uncharacterized protein</fullName>
    </submittedName>
</protein>
<feature type="region of interest" description="Disordered" evidence="1">
    <location>
        <begin position="67"/>
        <end position="87"/>
    </location>
</feature>
<dbReference type="EMBL" id="HACG01010295">
    <property type="protein sequence ID" value="CEK57160.1"/>
    <property type="molecule type" value="Transcribed_RNA"/>
</dbReference>
<feature type="region of interest" description="Disordered" evidence="1">
    <location>
        <begin position="1"/>
        <end position="27"/>
    </location>
</feature>
<accession>A0A0B6YNU7</accession>
<evidence type="ECO:0000256" key="1">
    <source>
        <dbReference type="SAM" id="MobiDB-lite"/>
    </source>
</evidence>
<evidence type="ECO:0000313" key="2">
    <source>
        <dbReference type="EMBL" id="CEK57160.1"/>
    </source>
</evidence>
<name>A0A0B6YNU7_9EUPU</name>
<reference evidence="2" key="1">
    <citation type="submission" date="2014-12" db="EMBL/GenBank/DDBJ databases">
        <title>Insight into the proteome of Arion vulgaris.</title>
        <authorList>
            <person name="Aradska J."/>
            <person name="Bulat T."/>
            <person name="Smidak R."/>
            <person name="Sarate P."/>
            <person name="Gangsoo J."/>
            <person name="Sialana F."/>
            <person name="Bilban M."/>
            <person name="Lubec G."/>
        </authorList>
    </citation>
    <scope>NUCLEOTIDE SEQUENCE</scope>
    <source>
        <tissue evidence="2">Skin</tissue>
    </source>
</reference>
<proteinExistence type="predicted"/>
<gene>
    <name evidence="2" type="primary">ORF29442</name>
</gene>
<organism evidence="2">
    <name type="scientific">Arion vulgaris</name>
    <dbReference type="NCBI Taxonomy" id="1028688"/>
    <lineage>
        <taxon>Eukaryota</taxon>
        <taxon>Metazoa</taxon>
        <taxon>Spiralia</taxon>
        <taxon>Lophotrochozoa</taxon>
        <taxon>Mollusca</taxon>
        <taxon>Gastropoda</taxon>
        <taxon>Heterobranchia</taxon>
        <taxon>Euthyneura</taxon>
        <taxon>Panpulmonata</taxon>
        <taxon>Eupulmonata</taxon>
        <taxon>Stylommatophora</taxon>
        <taxon>Helicina</taxon>
        <taxon>Arionoidea</taxon>
        <taxon>Arionidae</taxon>
        <taxon>Arion</taxon>
    </lineage>
</organism>
<feature type="compositionally biased region" description="Polar residues" evidence="1">
    <location>
        <begin position="68"/>
        <end position="87"/>
    </location>
</feature>
<feature type="non-terminal residue" evidence="2">
    <location>
        <position position="1"/>
    </location>
</feature>